<dbReference type="InterPro" id="IPR050360">
    <property type="entry name" value="MFS_Sugar_Transporters"/>
</dbReference>
<evidence type="ECO:0000256" key="2">
    <source>
        <dbReference type="ARBA" id="ARBA00010992"/>
    </source>
</evidence>
<keyword evidence="3 7" id="KW-0813">Transport</keyword>
<feature type="transmembrane region" description="Helical" evidence="9">
    <location>
        <begin position="181"/>
        <end position="200"/>
    </location>
</feature>
<dbReference type="GeneID" id="81402957"/>
<keyword evidence="4 9" id="KW-0812">Transmembrane</keyword>
<dbReference type="PROSITE" id="PS50850">
    <property type="entry name" value="MFS"/>
    <property type="match status" value="1"/>
</dbReference>
<dbReference type="PROSITE" id="PS00217">
    <property type="entry name" value="SUGAR_TRANSPORT_2"/>
    <property type="match status" value="1"/>
</dbReference>
<feature type="transmembrane region" description="Helical" evidence="9">
    <location>
        <begin position="155"/>
        <end position="174"/>
    </location>
</feature>
<dbReference type="Proteomes" id="UP001149079">
    <property type="component" value="Unassembled WGS sequence"/>
</dbReference>
<evidence type="ECO:0000313" key="11">
    <source>
        <dbReference type="EMBL" id="KAJ5144256.1"/>
    </source>
</evidence>
<evidence type="ECO:0000313" key="12">
    <source>
        <dbReference type="Proteomes" id="UP001149079"/>
    </source>
</evidence>
<dbReference type="CDD" id="cd17356">
    <property type="entry name" value="MFS_HXT"/>
    <property type="match status" value="1"/>
</dbReference>
<accession>A0A9W9LA07</accession>
<feature type="transmembrane region" description="Helical" evidence="9">
    <location>
        <begin position="276"/>
        <end position="293"/>
    </location>
</feature>
<reference evidence="11" key="1">
    <citation type="submission" date="2022-11" db="EMBL/GenBank/DDBJ databases">
        <authorList>
            <person name="Petersen C."/>
        </authorList>
    </citation>
    <scope>NUCLEOTIDE SEQUENCE</scope>
    <source>
        <strain evidence="11">IBT 22155</strain>
    </source>
</reference>
<dbReference type="FunFam" id="1.20.1250.20:FF:000026">
    <property type="entry name" value="MFS quinate transporter QutD"/>
    <property type="match status" value="1"/>
</dbReference>
<dbReference type="PROSITE" id="PS00216">
    <property type="entry name" value="SUGAR_TRANSPORT_1"/>
    <property type="match status" value="2"/>
</dbReference>
<proteinExistence type="inferred from homology"/>
<keyword evidence="12" id="KW-1185">Reference proteome</keyword>
<dbReference type="GO" id="GO:0005351">
    <property type="term" value="F:carbohydrate:proton symporter activity"/>
    <property type="evidence" value="ECO:0007669"/>
    <property type="project" value="TreeGrafter"/>
</dbReference>
<dbReference type="InterPro" id="IPR020846">
    <property type="entry name" value="MFS_dom"/>
</dbReference>
<dbReference type="GO" id="GO:0016020">
    <property type="term" value="C:membrane"/>
    <property type="evidence" value="ECO:0007669"/>
    <property type="project" value="UniProtKB-SubCell"/>
</dbReference>
<evidence type="ECO:0000256" key="6">
    <source>
        <dbReference type="ARBA" id="ARBA00023136"/>
    </source>
</evidence>
<dbReference type="RefSeq" id="XP_056525900.1">
    <property type="nucleotide sequence ID" value="XM_056663787.1"/>
</dbReference>
<dbReference type="InterPro" id="IPR005829">
    <property type="entry name" value="Sugar_transporter_CS"/>
</dbReference>
<dbReference type="PANTHER" id="PTHR48022:SF54">
    <property type="entry name" value="GLUCOSE TRANSPORTER, PUTATIVE (AFU_ORTHOLOGUE AFUA_8G00890)-RELATED"/>
    <property type="match status" value="1"/>
</dbReference>
<dbReference type="PANTHER" id="PTHR48022">
    <property type="entry name" value="PLASTIDIC GLUCOSE TRANSPORTER 4"/>
    <property type="match status" value="1"/>
</dbReference>
<evidence type="ECO:0000256" key="5">
    <source>
        <dbReference type="ARBA" id="ARBA00022989"/>
    </source>
</evidence>
<feature type="transmembrane region" description="Helical" evidence="9">
    <location>
        <begin position="399"/>
        <end position="420"/>
    </location>
</feature>
<dbReference type="InterPro" id="IPR003663">
    <property type="entry name" value="Sugar/inositol_transpt"/>
</dbReference>
<dbReference type="Gene3D" id="1.20.1250.20">
    <property type="entry name" value="MFS general substrate transporter like domains"/>
    <property type="match status" value="1"/>
</dbReference>
<comment type="similarity">
    <text evidence="2 7">Belongs to the major facilitator superfamily. Sugar transporter (TC 2.A.1.1) family.</text>
</comment>
<feature type="region of interest" description="Disordered" evidence="8">
    <location>
        <begin position="595"/>
        <end position="615"/>
    </location>
</feature>
<dbReference type="Pfam" id="PF00083">
    <property type="entry name" value="Sugar_tr"/>
    <property type="match status" value="1"/>
</dbReference>
<dbReference type="EMBL" id="JAPQKL010000002">
    <property type="protein sequence ID" value="KAJ5144256.1"/>
    <property type="molecule type" value="Genomic_DNA"/>
</dbReference>
<protein>
    <submittedName>
        <fullName evidence="11">General substrate transporter</fullName>
    </submittedName>
</protein>
<evidence type="ECO:0000259" key="10">
    <source>
        <dbReference type="PROSITE" id="PS50850"/>
    </source>
</evidence>
<evidence type="ECO:0000256" key="3">
    <source>
        <dbReference type="ARBA" id="ARBA00022448"/>
    </source>
</evidence>
<dbReference type="AlphaFoldDB" id="A0A9W9LA07"/>
<dbReference type="PRINTS" id="PR00171">
    <property type="entry name" value="SUGRTRNSPORT"/>
</dbReference>
<comment type="subcellular location">
    <subcellularLocation>
        <location evidence="1">Membrane</location>
        <topology evidence="1">Multi-pass membrane protein</topology>
    </subcellularLocation>
</comment>
<feature type="transmembrane region" description="Helical" evidence="9">
    <location>
        <begin position="110"/>
        <end position="135"/>
    </location>
</feature>
<feature type="transmembrane region" description="Helical" evidence="9">
    <location>
        <begin position="206"/>
        <end position="229"/>
    </location>
</feature>
<feature type="transmembrane region" description="Helical" evidence="9">
    <location>
        <begin position="369"/>
        <end position="387"/>
    </location>
</feature>
<gene>
    <name evidence="11" type="ORF">N7515_003043</name>
</gene>
<feature type="domain" description="Major facilitator superfamily (MFS) profile" evidence="10">
    <location>
        <begin position="113"/>
        <end position="562"/>
    </location>
</feature>
<feature type="transmembrane region" description="Helical" evidence="9">
    <location>
        <begin position="427"/>
        <end position="448"/>
    </location>
</feature>
<comment type="caution">
    <text evidence="11">The sequence shown here is derived from an EMBL/GenBank/DDBJ whole genome shotgun (WGS) entry which is preliminary data.</text>
</comment>
<sequence length="615" mass="67829">MPRLALRKIPPRLMTPCPPPASVPRLLCPGISPRSSAFYCVVLRRHVDLFRTELYGPGVFYRGTWRVFCGIVHWPADLPPLVTYKTPCRKPHRDDKVHDSSAIMYTITNIYVLAAFGTIGGALFGFDISSMSAWIGVDTYTEYFGSPDSNLQGGITASMSAGSFAGSIAAGWLADILGRRYALMVASLVWIVGAMVQCSAQNVTHLVAGRVVSGLAVGVTSSQTCVYLSELAPARIRGRVVGIQQWAIEWGILIMYLIAYGCAVGVSGPAAFRICWGIQAVPGLILFIALFFFPESPRWLASQERWEEALETLAIIHADGDRHDPAVQVAFEEVQEAVRVAHESQDISFLALFGPRVWKRTMCGMSVQMWQQLLGGNVAMYYVVYIFEMAGMTGNTTLWSSAIQYVIFLVTTGAMLPVIDRVGRRKLLLIGSVTCMIVHYIIAGVMASKGRPVASVNGNANLTWEINGSAGMAVIAFSYIFTGIYGLTWAPIGWIYAAEVFPLKYRAKGVGVSAATNWIFNFALAYFVSPAFHNIQWKTYIIFGVFCTVMTFHVFFTYPETAGRTLEEIDLIFDTDVKPWRTHEIGDIFGEEVERRKEMGPKAETSGEASHKEVV</sequence>
<evidence type="ECO:0000256" key="4">
    <source>
        <dbReference type="ARBA" id="ARBA00022692"/>
    </source>
</evidence>
<evidence type="ECO:0000256" key="9">
    <source>
        <dbReference type="SAM" id="Phobius"/>
    </source>
</evidence>
<name>A0A9W9LA07_9EURO</name>
<dbReference type="InterPro" id="IPR005828">
    <property type="entry name" value="MFS_sugar_transport-like"/>
</dbReference>
<keyword evidence="5 9" id="KW-1133">Transmembrane helix</keyword>
<evidence type="ECO:0000256" key="7">
    <source>
        <dbReference type="RuleBase" id="RU003346"/>
    </source>
</evidence>
<feature type="transmembrane region" description="Helical" evidence="9">
    <location>
        <begin position="540"/>
        <end position="558"/>
    </location>
</feature>
<feature type="transmembrane region" description="Helical" evidence="9">
    <location>
        <begin position="468"/>
        <end position="497"/>
    </location>
</feature>
<dbReference type="OrthoDB" id="4142200at2759"/>
<feature type="transmembrane region" description="Helical" evidence="9">
    <location>
        <begin position="509"/>
        <end position="528"/>
    </location>
</feature>
<dbReference type="SUPFAM" id="SSF103473">
    <property type="entry name" value="MFS general substrate transporter"/>
    <property type="match status" value="1"/>
</dbReference>
<keyword evidence="6 9" id="KW-0472">Membrane</keyword>
<evidence type="ECO:0000256" key="8">
    <source>
        <dbReference type="SAM" id="MobiDB-lite"/>
    </source>
</evidence>
<dbReference type="InterPro" id="IPR036259">
    <property type="entry name" value="MFS_trans_sf"/>
</dbReference>
<reference evidence="11" key="2">
    <citation type="journal article" date="2023" name="IMA Fungus">
        <title>Comparative genomic study of the Penicillium genus elucidates a diverse pangenome and 15 lateral gene transfer events.</title>
        <authorList>
            <person name="Petersen C."/>
            <person name="Sorensen T."/>
            <person name="Nielsen M.R."/>
            <person name="Sondergaard T.E."/>
            <person name="Sorensen J.L."/>
            <person name="Fitzpatrick D.A."/>
            <person name="Frisvad J.C."/>
            <person name="Nielsen K.L."/>
        </authorList>
    </citation>
    <scope>NUCLEOTIDE SEQUENCE</scope>
    <source>
        <strain evidence="11">IBT 22155</strain>
    </source>
</reference>
<dbReference type="NCBIfam" id="TIGR00879">
    <property type="entry name" value="SP"/>
    <property type="match status" value="1"/>
</dbReference>
<evidence type="ECO:0000256" key="1">
    <source>
        <dbReference type="ARBA" id="ARBA00004141"/>
    </source>
</evidence>
<organism evidence="11 12">
    <name type="scientific">Penicillium bovifimosum</name>
    <dbReference type="NCBI Taxonomy" id="126998"/>
    <lineage>
        <taxon>Eukaryota</taxon>
        <taxon>Fungi</taxon>
        <taxon>Dikarya</taxon>
        <taxon>Ascomycota</taxon>
        <taxon>Pezizomycotina</taxon>
        <taxon>Eurotiomycetes</taxon>
        <taxon>Eurotiomycetidae</taxon>
        <taxon>Eurotiales</taxon>
        <taxon>Aspergillaceae</taxon>
        <taxon>Penicillium</taxon>
    </lineage>
</organism>
<feature type="transmembrane region" description="Helical" evidence="9">
    <location>
        <begin position="250"/>
        <end position="270"/>
    </location>
</feature>